<dbReference type="InterPro" id="IPR036163">
    <property type="entry name" value="HMA_dom_sf"/>
</dbReference>
<dbReference type="Gene3D" id="2.60.40.420">
    <property type="entry name" value="Cupredoxins - blue copper proteins"/>
    <property type="match status" value="1"/>
</dbReference>
<evidence type="ECO:0000256" key="2">
    <source>
        <dbReference type="SAM" id="Phobius"/>
    </source>
</evidence>
<dbReference type="PROSITE" id="PS50846">
    <property type="entry name" value="HMA_2"/>
    <property type="match status" value="1"/>
</dbReference>
<keyword evidence="2" id="KW-1133">Transmembrane helix</keyword>
<dbReference type="Proteomes" id="UP000034849">
    <property type="component" value="Unassembled WGS sequence"/>
</dbReference>
<evidence type="ECO:0000313" key="4">
    <source>
        <dbReference type="EMBL" id="KKQ27578.1"/>
    </source>
</evidence>
<feature type="transmembrane region" description="Helical" evidence="2">
    <location>
        <begin position="120"/>
        <end position="144"/>
    </location>
</feature>
<dbReference type="InterPro" id="IPR008972">
    <property type="entry name" value="Cupredoxin"/>
</dbReference>
<dbReference type="EMBL" id="LBSX01000008">
    <property type="protein sequence ID" value="KKQ27578.1"/>
    <property type="molecule type" value="Genomic_DNA"/>
</dbReference>
<feature type="transmembrane region" description="Helical" evidence="2">
    <location>
        <begin position="278"/>
        <end position="301"/>
    </location>
</feature>
<dbReference type="Gene3D" id="3.30.70.100">
    <property type="match status" value="1"/>
</dbReference>
<organism evidence="4 5">
    <name type="scientific">Candidatus Magasanikbacteria bacterium GW2011_GWC2_37_14</name>
    <dbReference type="NCBI Taxonomy" id="1619046"/>
    <lineage>
        <taxon>Bacteria</taxon>
        <taxon>Candidatus Magasanikiibacteriota</taxon>
    </lineage>
</organism>
<accession>A0A0G0G902</accession>
<dbReference type="InterPro" id="IPR006121">
    <property type="entry name" value="HMA_dom"/>
</dbReference>
<evidence type="ECO:0000313" key="5">
    <source>
        <dbReference type="Proteomes" id="UP000034849"/>
    </source>
</evidence>
<dbReference type="SUPFAM" id="SSF55008">
    <property type="entry name" value="HMA, heavy metal-associated domain"/>
    <property type="match status" value="1"/>
</dbReference>
<feature type="domain" description="HMA" evidence="3">
    <location>
        <begin position="2"/>
        <end position="68"/>
    </location>
</feature>
<dbReference type="STRING" id="1619046.US42_C0008G0089"/>
<proteinExistence type="predicted"/>
<dbReference type="CDD" id="cd00371">
    <property type="entry name" value="HMA"/>
    <property type="match status" value="1"/>
</dbReference>
<protein>
    <submittedName>
        <fullName evidence="4">Heavy metal transport/detoxification protein</fullName>
    </submittedName>
</protein>
<keyword evidence="2" id="KW-0472">Membrane</keyword>
<keyword evidence="1" id="KW-0479">Metal-binding</keyword>
<evidence type="ECO:0000256" key="1">
    <source>
        <dbReference type="ARBA" id="ARBA00022723"/>
    </source>
</evidence>
<feature type="transmembrane region" description="Helical" evidence="2">
    <location>
        <begin position="313"/>
        <end position="330"/>
    </location>
</feature>
<name>A0A0G0G902_9BACT</name>
<feature type="transmembrane region" description="Helical" evidence="2">
    <location>
        <begin position="165"/>
        <end position="189"/>
    </location>
</feature>
<dbReference type="Pfam" id="PF00403">
    <property type="entry name" value="HMA"/>
    <property type="match status" value="1"/>
</dbReference>
<dbReference type="GO" id="GO:0046872">
    <property type="term" value="F:metal ion binding"/>
    <property type="evidence" value="ECO:0007669"/>
    <property type="project" value="UniProtKB-KW"/>
</dbReference>
<dbReference type="SUPFAM" id="SSF49503">
    <property type="entry name" value="Cupredoxins"/>
    <property type="match status" value="1"/>
</dbReference>
<dbReference type="AlphaFoldDB" id="A0A0G0G902"/>
<gene>
    <name evidence="4" type="ORF">US42_C0008G0089</name>
</gene>
<dbReference type="Pfam" id="PF13386">
    <property type="entry name" value="DsbD_2"/>
    <property type="match status" value="1"/>
</dbReference>
<dbReference type="PROSITE" id="PS01047">
    <property type="entry name" value="HMA_1"/>
    <property type="match status" value="1"/>
</dbReference>
<reference evidence="4 5" key="1">
    <citation type="journal article" date="2015" name="Nature">
        <title>rRNA introns, odd ribosomes, and small enigmatic genomes across a large radiation of phyla.</title>
        <authorList>
            <person name="Brown C.T."/>
            <person name="Hug L.A."/>
            <person name="Thomas B.C."/>
            <person name="Sharon I."/>
            <person name="Castelle C.J."/>
            <person name="Singh A."/>
            <person name="Wilkins M.J."/>
            <person name="Williams K.H."/>
            <person name="Banfield J.F."/>
        </authorList>
    </citation>
    <scope>NUCLEOTIDE SEQUENCE [LARGE SCALE GENOMIC DNA]</scope>
</reference>
<dbReference type="PANTHER" id="PTHR42208:SF1">
    <property type="entry name" value="HEAVY METAL TRANSPORTER"/>
    <property type="match status" value="1"/>
</dbReference>
<dbReference type="Pfam" id="PF13473">
    <property type="entry name" value="Cupredoxin_1"/>
    <property type="match status" value="1"/>
</dbReference>
<comment type="caution">
    <text evidence="4">The sequence shown here is derived from an EMBL/GenBank/DDBJ whole genome shotgun (WGS) entry which is preliminary data.</text>
</comment>
<feature type="transmembrane region" description="Helical" evidence="2">
    <location>
        <begin position="250"/>
        <end position="272"/>
    </location>
</feature>
<evidence type="ECO:0000259" key="3">
    <source>
        <dbReference type="PROSITE" id="PS50846"/>
    </source>
</evidence>
<dbReference type="InterPro" id="IPR028096">
    <property type="entry name" value="EfeO_Cupredoxin"/>
</dbReference>
<dbReference type="PANTHER" id="PTHR42208">
    <property type="entry name" value="HEAVY METAL TRANSPORTER-RELATED"/>
    <property type="match status" value="1"/>
</dbReference>
<keyword evidence="2" id="KW-0812">Transmembrane</keyword>
<sequence length="440" mass="47477">MQKLLIPIKGMHCKSCEILVGNNLKKLPDVKEVFVDSKIGEAKLSFENQPPAEALINQAVADAGYSVGKEDKKSLLSKDKNDYLNLLKSLVILLILFFLWKMLGLGNLGASLGDSAGLGAALLIGLVAGVSTCMAIIGGLVLSLSARHAELHPEASAWQKFRPHLFFNLGRIGGFFILGGIIGWLGSAFKLSNNFLVFLTLAVSLVMIFLGLKLLNIFPFLQNKNISLPKSISKKLGIGNDTKEYSHRGAMLSGALTFFLPCGFTQAMQLYAVSTGSFFLGGLSLAIFAFGTSFGLLGIGVLSSVFRGKKAKVFFSVAGLIVIVLGLFNINNSLNLFSAKVDKTPLTAGAITDEVQIVNMTQDYSGYSPNVLTVKKGVPVRWVINSTNPYTCASSLVMRKYNISRSLQKGENIIEFTPTEAGEIPFSCSMGMYRGKFIVQ</sequence>
<dbReference type="InterPro" id="IPR039447">
    <property type="entry name" value="UreH-like_TM_dom"/>
</dbReference>
<dbReference type="InterPro" id="IPR017969">
    <property type="entry name" value="Heavy-metal-associated_CS"/>
</dbReference>
<feature type="transmembrane region" description="Helical" evidence="2">
    <location>
        <begin position="195"/>
        <end position="215"/>
    </location>
</feature>